<evidence type="ECO:0000259" key="1">
    <source>
        <dbReference type="Pfam" id="PF00754"/>
    </source>
</evidence>
<evidence type="ECO:0000313" key="3">
    <source>
        <dbReference type="Proteomes" id="UP001470230"/>
    </source>
</evidence>
<sequence length="440" mass="52124">MSEGKTFYSLSTDNVRKVPFEKYQKDFTFIVNGERYETSRFFADLLSPTICSYHYNDDTLDEFTLNTECNEADSFHEFLQIINFNEREIDSIQRERFCEYFLQLGNIDEYLRLHPDYFEDLSPSNVIDRLKFTKSMIGKQVNERETSEKTGKFYKIVEYASEHFTELPKEKLKMIDICLLEEIIKNDKLRLEDEDFLLHEILELYGEDRRYSVLFEYVEFNNLKKSSLKEFIEHFDIEYLSIGTWRSICQRLVQSGDSPVRSDRYISKEEVFDHKEGDEFKGIIGHLTEETGGNIHDNGTIQITSNSVYSYYYPRNIVDYQNNNYYESANQENSHVCFDFKDKKIQVTGYSLKSVGWGINSHNLKSWVVEVSNDQQSWEEIDKHENDSSLNGSNLIATFRTKEKKSFYRFIRLRLTGKSWSNCYYVAIASIEFYGKMKQT</sequence>
<dbReference type="Proteomes" id="UP001470230">
    <property type="component" value="Unassembled WGS sequence"/>
</dbReference>
<reference evidence="2 3" key="1">
    <citation type="submission" date="2024-04" db="EMBL/GenBank/DDBJ databases">
        <title>Tritrichomonas musculus Genome.</title>
        <authorList>
            <person name="Alves-Ferreira E."/>
            <person name="Grigg M."/>
            <person name="Lorenzi H."/>
            <person name="Galac M."/>
        </authorList>
    </citation>
    <scope>NUCLEOTIDE SEQUENCE [LARGE SCALE GENOMIC DNA]</scope>
    <source>
        <strain evidence="2 3">EAF2021</strain>
    </source>
</reference>
<feature type="domain" description="F5/8 type C" evidence="1">
    <location>
        <begin position="302"/>
        <end position="421"/>
    </location>
</feature>
<keyword evidence="3" id="KW-1185">Reference proteome</keyword>
<gene>
    <name evidence="2" type="ORF">M9Y10_037055</name>
</gene>
<dbReference type="InterPro" id="IPR008979">
    <property type="entry name" value="Galactose-bd-like_sf"/>
</dbReference>
<accession>A0ABR2GST8</accession>
<dbReference type="EMBL" id="JAPFFF010000062">
    <property type="protein sequence ID" value="KAK8837014.1"/>
    <property type="molecule type" value="Genomic_DNA"/>
</dbReference>
<dbReference type="Pfam" id="PF00754">
    <property type="entry name" value="F5_F8_type_C"/>
    <property type="match status" value="1"/>
</dbReference>
<dbReference type="SUPFAM" id="SSF49785">
    <property type="entry name" value="Galactose-binding domain-like"/>
    <property type="match status" value="1"/>
</dbReference>
<evidence type="ECO:0000313" key="2">
    <source>
        <dbReference type="EMBL" id="KAK8837014.1"/>
    </source>
</evidence>
<proteinExistence type="predicted"/>
<dbReference type="Gene3D" id="2.60.120.260">
    <property type="entry name" value="Galactose-binding domain-like"/>
    <property type="match status" value="1"/>
</dbReference>
<name>A0ABR2GST8_9EUKA</name>
<comment type="caution">
    <text evidence="2">The sequence shown here is derived from an EMBL/GenBank/DDBJ whole genome shotgun (WGS) entry which is preliminary data.</text>
</comment>
<protein>
    <recommendedName>
        <fullName evidence="1">F5/8 type C domain-containing protein</fullName>
    </recommendedName>
</protein>
<organism evidence="2 3">
    <name type="scientific">Tritrichomonas musculus</name>
    <dbReference type="NCBI Taxonomy" id="1915356"/>
    <lineage>
        <taxon>Eukaryota</taxon>
        <taxon>Metamonada</taxon>
        <taxon>Parabasalia</taxon>
        <taxon>Tritrichomonadida</taxon>
        <taxon>Tritrichomonadidae</taxon>
        <taxon>Tritrichomonas</taxon>
    </lineage>
</organism>
<dbReference type="InterPro" id="IPR000421">
    <property type="entry name" value="FA58C"/>
</dbReference>